<name>A0A1X0S1B3_RHIZD</name>
<feature type="non-terminal residue" evidence="1">
    <location>
        <position position="74"/>
    </location>
</feature>
<protein>
    <submittedName>
        <fullName evidence="1">Uncharacterized protein</fullName>
    </submittedName>
</protein>
<proteinExistence type="predicted"/>
<gene>
    <name evidence="1" type="ORF">BCV71DRAFT_227166</name>
</gene>
<evidence type="ECO:0000313" key="2">
    <source>
        <dbReference type="Proteomes" id="UP000242381"/>
    </source>
</evidence>
<evidence type="ECO:0000313" key="1">
    <source>
        <dbReference type="EMBL" id="ORE18095.1"/>
    </source>
</evidence>
<sequence>MLTGFYNKFQHNPHYQPKYEHTFWIDRVIPIFQELSDHSQLLGFQWREIPIEEHMKFTLDLCTWKRNTAINTMI</sequence>
<dbReference type="AlphaFoldDB" id="A0A1X0S1B3"/>
<dbReference type="EMBL" id="KV921339">
    <property type="protein sequence ID" value="ORE18095.1"/>
    <property type="molecule type" value="Genomic_DNA"/>
</dbReference>
<dbReference type="VEuPathDB" id="FungiDB:BCV72DRAFT_225562"/>
<reference evidence="1 2" key="1">
    <citation type="journal article" date="2016" name="Proc. Natl. Acad. Sci. U.S.A.">
        <title>Lipid metabolic changes in an early divergent fungus govern the establishment of a mutualistic symbiosis with endobacteria.</title>
        <authorList>
            <person name="Lastovetsky O.A."/>
            <person name="Gaspar M.L."/>
            <person name="Mondo S.J."/>
            <person name="LaButti K.M."/>
            <person name="Sandor L."/>
            <person name="Grigoriev I.V."/>
            <person name="Henry S.A."/>
            <person name="Pawlowska T.E."/>
        </authorList>
    </citation>
    <scope>NUCLEOTIDE SEQUENCE [LARGE SCALE GENOMIC DNA]</scope>
    <source>
        <strain evidence="1 2">ATCC 11559</strain>
    </source>
</reference>
<dbReference type="Proteomes" id="UP000242381">
    <property type="component" value="Unassembled WGS sequence"/>
</dbReference>
<organism evidence="1 2">
    <name type="scientific">Rhizopus microsporus</name>
    <dbReference type="NCBI Taxonomy" id="58291"/>
    <lineage>
        <taxon>Eukaryota</taxon>
        <taxon>Fungi</taxon>
        <taxon>Fungi incertae sedis</taxon>
        <taxon>Mucoromycota</taxon>
        <taxon>Mucoromycotina</taxon>
        <taxon>Mucoromycetes</taxon>
        <taxon>Mucorales</taxon>
        <taxon>Mucorineae</taxon>
        <taxon>Rhizopodaceae</taxon>
        <taxon>Rhizopus</taxon>
    </lineage>
</organism>
<accession>A0A1X0S1B3</accession>